<feature type="domain" description="Glycosyl transferase family 1" evidence="1">
    <location>
        <begin position="183"/>
        <end position="349"/>
    </location>
</feature>
<evidence type="ECO:0008006" key="5">
    <source>
        <dbReference type="Google" id="ProtNLM"/>
    </source>
</evidence>
<evidence type="ECO:0000259" key="1">
    <source>
        <dbReference type="Pfam" id="PF00534"/>
    </source>
</evidence>
<protein>
    <recommendedName>
        <fullName evidence="5">Glycosyltransferase</fullName>
    </recommendedName>
</protein>
<evidence type="ECO:0000313" key="3">
    <source>
        <dbReference type="EMBL" id="PIE31525.1"/>
    </source>
</evidence>
<dbReference type="Proteomes" id="UP000230821">
    <property type="component" value="Unassembled WGS sequence"/>
</dbReference>
<dbReference type="SUPFAM" id="SSF53756">
    <property type="entry name" value="UDP-Glycosyltransferase/glycogen phosphorylase"/>
    <property type="match status" value="1"/>
</dbReference>
<proteinExistence type="predicted"/>
<name>A0A2G6K7B1_9BACT</name>
<evidence type="ECO:0000259" key="2">
    <source>
        <dbReference type="Pfam" id="PF13439"/>
    </source>
</evidence>
<dbReference type="GO" id="GO:0016757">
    <property type="term" value="F:glycosyltransferase activity"/>
    <property type="evidence" value="ECO:0007669"/>
    <property type="project" value="InterPro"/>
</dbReference>
<dbReference type="EMBL" id="PDSK01000142">
    <property type="protein sequence ID" value="PIE31525.1"/>
    <property type="molecule type" value="Genomic_DNA"/>
</dbReference>
<accession>A0A2G6K7B1</accession>
<reference evidence="3 4" key="1">
    <citation type="submission" date="2017-10" db="EMBL/GenBank/DDBJ databases">
        <title>Novel microbial diversity and functional potential in the marine mammal oral microbiome.</title>
        <authorList>
            <person name="Dudek N.K."/>
            <person name="Sun C.L."/>
            <person name="Burstein D."/>
            <person name="Kantor R.S."/>
            <person name="Aliaga Goltsman D.S."/>
            <person name="Bik E.M."/>
            <person name="Thomas B.C."/>
            <person name="Banfield J.F."/>
            <person name="Relman D.A."/>
        </authorList>
    </citation>
    <scope>NUCLEOTIDE SEQUENCE [LARGE SCALE GENOMIC DNA]</scope>
    <source>
        <strain evidence="3">DOLJORAL78_47_16</strain>
    </source>
</reference>
<dbReference type="Gene3D" id="3.40.50.2000">
    <property type="entry name" value="Glycogen Phosphorylase B"/>
    <property type="match status" value="2"/>
</dbReference>
<dbReference type="InterPro" id="IPR028098">
    <property type="entry name" value="Glyco_trans_4-like_N"/>
</dbReference>
<dbReference type="AlphaFoldDB" id="A0A2G6K7B1"/>
<feature type="domain" description="Glycosyltransferase subfamily 4-like N-terminal" evidence="2">
    <location>
        <begin position="15"/>
        <end position="173"/>
    </location>
</feature>
<dbReference type="InterPro" id="IPR001296">
    <property type="entry name" value="Glyco_trans_1"/>
</dbReference>
<evidence type="ECO:0000313" key="4">
    <source>
        <dbReference type="Proteomes" id="UP000230821"/>
    </source>
</evidence>
<sequence>MIKILHVIDCMQNLGGAQEILVELVKRLPSESFSQQIIRLHGQNSYAKRLPKSDYPSMSLAPGKYHLFTMVCRLYRHLKQHRYDIVHLHLQVSSVVGTLLARLCGAPNVIVTIYASKGQSPWWVFQAFALLSPFVDVFVGLTEHQLSGLVEHSYAQRFLKPSSIRMIPVGIDPPQLDRASSTSTIRQELGISEDVPLVLNVARFRYRKGQAYLLRAMAEVVKAVPKTRCLIVGHGPEQKPLQQLTRELHLEHSVDFLIARNDIDNLLSGCDLLVNSSLFEAMGVIDYQAMAHAKAIVSFNAGSVSEVVVDGETGALVPVRDIHALATAIASLLKNPNLRSRYGKAGRQRFEASFLLDDKIKDYEELYKALNHDATHAGVRHHSC</sequence>
<gene>
    <name evidence="3" type="ORF">CSA56_18000</name>
</gene>
<dbReference type="Pfam" id="PF00534">
    <property type="entry name" value="Glycos_transf_1"/>
    <property type="match status" value="1"/>
</dbReference>
<dbReference type="Pfam" id="PF13439">
    <property type="entry name" value="Glyco_transf_4"/>
    <property type="match status" value="1"/>
</dbReference>
<organism evidence="3 4">
    <name type="scientific">candidate division KSB3 bacterium</name>
    <dbReference type="NCBI Taxonomy" id="2044937"/>
    <lineage>
        <taxon>Bacteria</taxon>
        <taxon>candidate division KSB3</taxon>
    </lineage>
</organism>
<dbReference type="PANTHER" id="PTHR12526">
    <property type="entry name" value="GLYCOSYLTRANSFERASE"/>
    <property type="match status" value="1"/>
</dbReference>
<comment type="caution">
    <text evidence="3">The sequence shown here is derived from an EMBL/GenBank/DDBJ whole genome shotgun (WGS) entry which is preliminary data.</text>
</comment>